<dbReference type="Pfam" id="PF04820">
    <property type="entry name" value="Trp_halogenase"/>
    <property type="match status" value="1"/>
</dbReference>
<gene>
    <name evidence="1" type="ORF">ORJ04_14970</name>
</gene>
<organism evidence="1 2">
    <name type="scientific">Rheinheimera baltica</name>
    <dbReference type="NCBI Taxonomy" id="67576"/>
    <lineage>
        <taxon>Bacteria</taxon>
        <taxon>Pseudomonadati</taxon>
        <taxon>Pseudomonadota</taxon>
        <taxon>Gammaproteobacteria</taxon>
        <taxon>Chromatiales</taxon>
        <taxon>Chromatiaceae</taxon>
        <taxon>Rheinheimera</taxon>
    </lineage>
</organism>
<protein>
    <submittedName>
        <fullName evidence="1">Tryptophan 7-halogenase</fullName>
    </submittedName>
</protein>
<evidence type="ECO:0000313" key="1">
    <source>
        <dbReference type="EMBL" id="MDP5137255.1"/>
    </source>
</evidence>
<proteinExistence type="predicted"/>
<dbReference type="Gene3D" id="3.50.50.60">
    <property type="entry name" value="FAD/NAD(P)-binding domain"/>
    <property type="match status" value="1"/>
</dbReference>
<dbReference type="PANTHER" id="PTHR43747:SF4">
    <property type="entry name" value="FLAVIN-DEPENDENT TRYPTOPHAN HALOGENASE"/>
    <property type="match status" value="1"/>
</dbReference>
<dbReference type="InterPro" id="IPR036188">
    <property type="entry name" value="FAD/NAD-bd_sf"/>
</dbReference>
<dbReference type="InterPro" id="IPR050816">
    <property type="entry name" value="Flavin-dep_Halogenase_NPB"/>
</dbReference>
<evidence type="ECO:0000313" key="2">
    <source>
        <dbReference type="Proteomes" id="UP001231109"/>
    </source>
</evidence>
<dbReference type="SUPFAM" id="SSF51905">
    <property type="entry name" value="FAD/NAD(P)-binding domain"/>
    <property type="match status" value="1"/>
</dbReference>
<comment type="caution">
    <text evidence="1">The sequence shown here is derived from an EMBL/GenBank/DDBJ whole genome shotgun (WGS) entry which is preliminary data.</text>
</comment>
<keyword evidence="2" id="KW-1185">Reference proteome</keyword>
<dbReference type="Proteomes" id="UP001231109">
    <property type="component" value="Unassembled WGS sequence"/>
</dbReference>
<dbReference type="PIRSF" id="PIRSF011396">
    <property type="entry name" value="Trp_halogenase"/>
    <property type="match status" value="1"/>
</dbReference>
<dbReference type="PANTHER" id="PTHR43747">
    <property type="entry name" value="FAD-BINDING PROTEIN"/>
    <property type="match status" value="1"/>
</dbReference>
<dbReference type="InterPro" id="IPR033856">
    <property type="entry name" value="Trp_halogen"/>
</dbReference>
<accession>A0ABT9I1I7</accession>
<dbReference type="EMBL" id="JAPJDZ010000042">
    <property type="protein sequence ID" value="MDP5137255.1"/>
    <property type="molecule type" value="Genomic_DNA"/>
</dbReference>
<dbReference type="InterPro" id="IPR006905">
    <property type="entry name" value="Flavin_halogenase"/>
</dbReference>
<dbReference type="RefSeq" id="WP_305976639.1">
    <property type="nucleotide sequence ID" value="NZ_JAPJDZ010000042.1"/>
</dbReference>
<name>A0ABT9I1I7_9GAMM</name>
<sequence length="521" mass="57786">MEQQIKSIVIVGGGTAGWLTAAILAADHNVDQGQFLSPTALNITLVESPDVATIGVGEGTWPSMRHTLQHIGISETEFINSCDASFKQGSQFNNWCTNSADTYLHPFSLPVGIPDFNICPYWLPFLQQVSFADAVNAQARLSLEGLAPKQISTAEYSFINNYGYHLDAGKFSNLLLQHATSKLGVQHVKAHIAQIRNTVTGNIDAIITTDGRALHADLFIDCSGAASMLLGQHLAVPFIQQKQVLFNDSALAVQVPYPQADAAIASCTQSTAQPNGWVWDIGLQSRRGVGHVYSSAHCSDDQAEQQLRHYLQQSGAENTELLTLRKLSFNPGHYARCWQKNCVAIGMAAGFIEPLEASALALVEWSAKYVSAQLPLPNSLLSVAAERMNQAFNQHWQQIIEFLKLHYVLSKRRDHDYWHDHRESSSIPTRLQHLLQFWQHKVPSNQDITHSDVLFPAASYQYILYGMGFETQQSAPLKPSQQKKAQALFEENTKRVQQLAAALPPNRQLLDKIRQYGLPPI</sequence>
<reference evidence="1 2" key="1">
    <citation type="submission" date="2022-11" db="EMBL/GenBank/DDBJ databases">
        <title>Viruses from the air-sea interface of a natural surface slick.</title>
        <authorList>
            <person name="Rahlff J."/>
            <person name="Holmfeldt K."/>
        </authorList>
    </citation>
    <scope>NUCLEOTIDE SEQUENCE [LARGE SCALE GENOMIC DNA]</scope>
    <source>
        <strain evidence="1 2">SMS4</strain>
    </source>
</reference>